<dbReference type="KEGG" id="hna:Hneap_2395"/>
<feature type="binding site" evidence="3 4">
    <location>
        <begin position="75"/>
        <end position="77"/>
    </location>
    <ligand>
        <name>S-adenosyl-L-methionine</name>
        <dbReference type="ChEBI" id="CHEBI:59789"/>
    </ligand>
</feature>
<dbReference type="AlphaFoldDB" id="D0KXL6"/>
<reference evidence="6 7" key="1">
    <citation type="submission" date="2009-10" db="EMBL/GenBank/DDBJ databases">
        <title>Complete sequence of Halothiobacillus neapolitanus c2.</title>
        <authorList>
            <consortium name="US DOE Joint Genome Institute"/>
            <person name="Lucas S."/>
            <person name="Copeland A."/>
            <person name="Lapidus A."/>
            <person name="Glavina del Rio T."/>
            <person name="Tice H."/>
            <person name="Bruce D."/>
            <person name="Goodwin L."/>
            <person name="Pitluck S."/>
            <person name="Davenport K."/>
            <person name="Brettin T."/>
            <person name="Detter J.C."/>
            <person name="Han C."/>
            <person name="Tapia R."/>
            <person name="Larimer F."/>
            <person name="Land M."/>
            <person name="Hauser L."/>
            <person name="Kyrpides N."/>
            <person name="Mikhailova N."/>
            <person name="Kerfeld C."/>
            <person name="Cannon G."/>
            <person name="Heinhort S."/>
        </authorList>
    </citation>
    <scope>NUCLEOTIDE SEQUENCE [LARGE SCALE GENOMIC DNA]</scope>
    <source>
        <strain evidence="7">ATCC 23641 / c2</strain>
    </source>
</reference>
<dbReference type="Pfam" id="PF13649">
    <property type="entry name" value="Methyltransf_25"/>
    <property type="match status" value="1"/>
</dbReference>
<dbReference type="Proteomes" id="UP000009102">
    <property type="component" value="Chromosome"/>
</dbReference>
<evidence type="ECO:0000256" key="4">
    <source>
        <dbReference type="PIRSR" id="PIRSR006325-1"/>
    </source>
</evidence>
<comment type="subunit">
    <text evidence="3">Homodimer.</text>
</comment>
<dbReference type="PIRSF" id="PIRSF006325">
    <property type="entry name" value="MeTrfase_bac"/>
    <property type="match status" value="1"/>
</dbReference>
<dbReference type="SUPFAM" id="SSF53335">
    <property type="entry name" value="S-adenosyl-L-methionine-dependent methyltransferases"/>
    <property type="match status" value="1"/>
</dbReference>
<dbReference type="GO" id="GO:0032259">
    <property type="term" value="P:methylation"/>
    <property type="evidence" value="ECO:0007669"/>
    <property type="project" value="UniProtKB-KW"/>
</dbReference>
<dbReference type="EMBL" id="CP001801">
    <property type="protein sequence ID" value="ACX97204.1"/>
    <property type="molecule type" value="Genomic_DNA"/>
</dbReference>
<dbReference type="GO" id="GO:0002098">
    <property type="term" value="P:tRNA wobble uridine modification"/>
    <property type="evidence" value="ECO:0007669"/>
    <property type="project" value="InterPro"/>
</dbReference>
<accession>D0KXL6</accession>
<dbReference type="RefSeq" id="WP_012825235.1">
    <property type="nucleotide sequence ID" value="NC_013422.1"/>
</dbReference>
<dbReference type="InterPro" id="IPR041698">
    <property type="entry name" value="Methyltransf_25"/>
</dbReference>
<dbReference type="InterPro" id="IPR029063">
    <property type="entry name" value="SAM-dependent_MTases_sf"/>
</dbReference>
<evidence type="ECO:0000313" key="7">
    <source>
        <dbReference type="Proteomes" id="UP000009102"/>
    </source>
</evidence>
<evidence type="ECO:0000256" key="3">
    <source>
        <dbReference type="HAMAP-Rule" id="MF_01589"/>
    </source>
</evidence>
<feature type="binding site" evidence="3 4">
    <location>
        <position position="50"/>
    </location>
    <ligand>
        <name>S-adenosyl-L-methionine</name>
        <dbReference type="ChEBI" id="CHEBI:59789"/>
    </ligand>
</feature>
<keyword evidence="6" id="KW-0489">Methyltransferase</keyword>
<evidence type="ECO:0000313" key="6">
    <source>
        <dbReference type="EMBL" id="ACX97204.1"/>
    </source>
</evidence>
<dbReference type="HAMAP" id="MF_01589">
    <property type="entry name" value="Cx_SAM_synthase"/>
    <property type="match status" value="1"/>
</dbReference>
<dbReference type="PANTHER" id="PTHR43861">
    <property type="entry name" value="TRANS-ACONITATE 2-METHYLTRANSFERASE-RELATED"/>
    <property type="match status" value="1"/>
</dbReference>
<dbReference type="GO" id="GO:0016743">
    <property type="term" value="F:carboxyl- or carbamoyltransferase activity"/>
    <property type="evidence" value="ECO:0007669"/>
    <property type="project" value="UniProtKB-UniRule"/>
</dbReference>
<evidence type="ECO:0000259" key="5">
    <source>
        <dbReference type="Pfam" id="PF13649"/>
    </source>
</evidence>
<dbReference type="PANTHER" id="PTHR43861:SF2">
    <property type="entry name" value="CARBOXY-S-ADENOSYL-L-METHIONINE SYNTHASE"/>
    <property type="match status" value="1"/>
</dbReference>
<dbReference type="InterPro" id="IPR005271">
    <property type="entry name" value="CmoA"/>
</dbReference>
<evidence type="ECO:0000256" key="1">
    <source>
        <dbReference type="ARBA" id="ARBA00022679"/>
    </source>
</evidence>
<keyword evidence="1 3" id="KW-0808">Transferase</keyword>
<comment type="function">
    <text evidence="3">Catalyzes the conversion of S-adenosyl-L-methionine (SAM) to carboxy-S-adenosyl-L-methionine (Cx-SAM).</text>
</comment>
<proteinExistence type="inferred from homology"/>
<keyword evidence="2 3" id="KW-0949">S-adenosyl-L-methionine</keyword>
<dbReference type="GO" id="GO:0008168">
    <property type="term" value="F:methyltransferase activity"/>
    <property type="evidence" value="ECO:0007669"/>
    <property type="project" value="UniProtKB-KW"/>
</dbReference>
<dbReference type="STRING" id="555778.Hneap_2395"/>
<dbReference type="NCBIfam" id="TIGR00740">
    <property type="entry name" value="carboxy-S-adenosyl-L-methionine synthase CmoA"/>
    <property type="match status" value="1"/>
</dbReference>
<dbReference type="GO" id="GO:1904047">
    <property type="term" value="F:S-adenosyl-L-methionine binding"/>
    <property type="evidence" value="ECO:0007669"/>
    <property type="project" value="UniProtKB-UniRule"/>
</dbReference>
<dbReference type="Gene3D" id="3.40.50.150">
    <property type="entry name" value="Vaccinia Virus protein VP39"/>
    <property type="match status" value="1"/>
</dbReference>
<dbReference type="EC" id="2.1.3.-" evidence="3"/>
<dbReference type="HOGENOM" id="CLU_078475_0_0_6"/>
<feature type="binding site" evidence="3 4">
    <location>
        <begin position="133"/>
        <end position="134"/>
    </location>
    <ligand>
        <name>S-adenosyl-L-methionine</name>
        <dbReference type="ChEBI" id="CHEBI:59789"/>
    </ligand>
</feature>
<comment type="caution">
    <text evidence="3">Lacks conserved residue(s) required for the propagation of feature annotation.</text>
</comment>
<dbReference type="eggNOG" id="COG2226">
    <property type="taxonomic scope" value="Bacteria"/>
</dbReference>
<dbReference type="OrthoDB" id="9779941at2"/>
<protein>
    <recommendedName>
        <fullName evidence="3">Carboxy-S-adenosyl-L-methionine synthase</fullName>
        <shortName evidence="3">Cx-SAM synthase</shortName>
        <ecNumber evidence="3">2.1.3.-</ecNumber>
    </recommendedName>
</protein>
<keyword evidence="7" id="KW-1185">Reference proteome</keyword>
<comment type="catalytic activity">
    <reaction evidence="3">
        <text>prephenate + S-adenosyl-L-methionine = carboxy-S-adenosyl-L-methionine + 3-phenylpyruvate + H2O</text>
        <dbReference type="Rhea" id="RHEA:51692"/>
        <dbReference type="ChEBI" id="CHEBI:15377"/>
        <dbReference type="ChEBI" id="CHEBI:18005"/>
        <dbReference type="ChEBI" id="CHEBI:29934"/>
        <dbReference type="ChEBI" id="CHEBI:59789"/>
        <dbReference type="ChEBI" id="CHEBI:134278"/>
    </reaction>
</comment>
<comment type="similarity">
    <text evidence="3">Belongs to the class I-like SAM-binding methyltransferase superfamily. Cx-SAM synthase family.</text>
</comment>
<gene>
    <name evidence="3" type="primary">cmoA</name>
    <name evidence="6" type="ordered locus">Hneap_2395</name>
</gene>
<dbReference type="CDD" id="cd02440">
    <property type="entry name" value="AdoMet_MTases"/>
    <property type="match status" value="1"/>
</dbReference>
<feature type="domain" description="Methyltransferase" evidence="5">
    <location>
        <begin position="73"/>
        <end position="174"/>
    </location>
</feature>
<sequence>MNNNEWDQFASIKGGTDKLFDTPEKPGPFCFNQEVAAVFPDMIKRSVPGYGFTLDLIKDVARLLVRENSNLFDLGCSLGAITLALKSGVLASGIEADSVTIHAIDSSQAMISRAKEHISSFQASVPITLHCGDITMHEYCNASLIVLAYTLQFIEPEKRLDLLKKIHAGLNPGGGLILVEKIHDEDEALQGISTELHHEFKRRNGYSELEIAQKRQALENVLRTETEQAHIKRFREAGFSKTILLGKHYAFASWLAIK</sequence>
<feature type="binding site" evidence="3">
    <location>
        <position position="215"/>
    </location>
    <ligand>
        <name>S-adenosyl-L-methionine</name>
        <dbReference type="ChEBI" id="CHEBI:59789"/>
    </ligand>
</feature>
<organism evidence="6 7">
    <name type="scientific">Halothiobacillus neapolitanus (strain ATCC 23641 / DSM 15147 / CIP 104769 / NCIMB 8539 / c2)</name>
    <name type="common">Thiobacillus neapolitanus</name>
    <dbReference type="NCBI Taxonomy" id="555778"/>
    <lineage>
        <taxon>Bacteria</taxon>
        <taxon>Pseudomonadati</taxon>
        <taxon>Pseudomonadota</taxon>
        <taxon>Gammaproteobacteria</taxon>
        <taxon>Chromatiales</taxon>
        <taxon>Halothiobacillaceae</taxon>
        <taxon>Halothiobacillus</taxon>
    </lineage>
</organism>
<evidence type="ECO:0000256" key="2">
    <source>
        <dbReference type="ARBA" id="ARBA00022691"/>
    </source>
</evidence>
<name>D0KXL6_HALNC</name>